<reference evidence="2" key="1">
    <citation type="journal article" date="2022" name="Int. J. Mol. Sci.">
        <title>Draft Genome of Tanacetum Coccineum: Genomic Comparison of Closely Related Tanacetum-Family Plants.</title>
        <authorList>
            <person name="Yamashiro T."/>
            <person name="Shiraishi A."/>
            <person name="Nakayama K."/>
            <person name="Satake H."/>
        </authorList>
    </citation>
    <scope>NUCLEOTIDE SEQUENCE</scope>
</reference>
<keyword evidence="3" id="KW-1185">Reference proteome</keyword>
<accession>A0ABQ4YII6</accession>
<comment type="caution">
    <text evidence="2">The sequence shown here is derived from an EMBL/GenBank/DDBJ whole genome shotgun (WGS) entry which is preliminary data.</text>
</comment>
<protein>
    <submittedName>
        <fullName evidence="2">Uncharacterized protein</fullName>
    </submittedName>
</protein>
<feature type="region of interest" description="Disordered" evidence="1">
    <location>
        <begin position="258"/>
        <end position="366"/>
    </location>
</feature>
<feature type="compositionally biased region" description="Acidic residues" evidence="1">
    <location>
        <begin position="298"/>
        <end position="324"/>
    </location>
</feature>
<feature type="compositionally biased region" description="Basic and acidic residues" evidence="1">
    <location>
        <begin position="639"/>
        <end position="655"/>
    </location>
</feature>
<feature type="compositionally biased region" description="Basic and acidic residues" evidence="1">
    <location>
        <begin position="258"/>
        <end position="268"/>
    </location>
</feature>
<feature type="compositionally biased region" description="Polar residues" evidence="1">
    <location>
        <begin position="270"/>
        <end position="282"/>
    </location>
</feature>
<feature type="region of interest" description="Disordered" evidence="1">
    <location>
        <begin position="614"/>
        <end position="657"/>
    </location>
</feature>
<sequence length="987" mass="113620">MKPKEPTYQVVLDALALTTCYPAFLITTEVHVIYMHQFWDTINKHNASYRFKIDNKRDIKYITDVIVDHLHQPWRTFASIINKCLCGKIDKKDSKKQDKMLYPRFMRIIIHHFLEKYKSISMRKRTFMHTARDDSLLGTMRFVSRHEDTQVYGVLLPKAMINQAMLDSIAYKTYYAIASGAEPPKLKKTKTKSNSAILFEENPSKKKPTKAKKDVPSTKKPATKPKPTKKKASVKADRGKSLNILSEVALSEAAQLKEVTKQSKKDFNISHVSGSSDGTDFQSGVPDEQQRQISGTDEGGDSGEEEDNDEDDTEDDKEELDDGEELYKDTNMNLRKEDVEMTDVDQSGADQHNVSQESGFEQEEEDAHVTLTTVRDAQKTEGPMQSSSVSSDFTEKLLNFENVSPADNEIASLMNTTVRHEEPSATPTPIPTTSKATTSFLALPDFLSVFKFNDRVTKLETDLSEMKQVDQYSQAISSIPAIVDRYISNKLGEAIHKVIQSHNTECREEVQDEKQEYIDLVDTSVSTIIREEVKTQLPQILPKSVSDFATRSTFEAAASVLEYELMKILLDKIEESKSHLRVDYKRKLYDALVNSYNTNKDHFNTYGEVFTLKKSRDDKDKDQDPSAGSDRGTKRRKSSKEAESPKDQRLKDRECPSCSFKGTPAIIISNLAQFKKPERPLTPDPDWNKRQRVDFRLAQTWICVTTRAEKSPTLFDELIDTPIDFSAFVMNRLNITNLTQEFMVGPVFNLLKGTCKSLTELEYHFEECSKAKIERLDWHNPEGKSYSFDVRKPLLLIPDHRGHQVIPQDYFINNDLEYLKVTILKIMKWYDYGHLDEIKVRREDQQLYTFKEGDFPRLRLQDIEDMLLLLVQQRLTNLTVDERYDLNVAFSPDVLSFKGRSNLRNKTAYTAYSYPQGLIYKDHNNRNRLIRTNELHKFSDGTLNDVHTALHDIASGIRMEYLPKRKWSGLDKRRARVMIQDIDKQLF</sequence>
<organism evidence="2 3">
    <name type="scientific">Tanacetum coccineum</name>
    <dbReference type="NCBI Taxonomy" id="301880"/>
    <lineage>
        <taxon>Eukaryota</taxon>
        <taxon>Viridiplantae</taxon>
        <taxon>Streptophyta</taxon>
        <taxon>Embryophyta</taxon>
        <taxon>Tracheophyta</taxon>
        <taxon>Spermatophyta</taxon>
        <taxon>Magnoliopsida</taxon>
        <taxon>eudicotyledons</taxon>
        <taxon>Gunneridae</taxon>
        <taxon>Pentapetalae</taxon>
        <taxon>asterids</taxon>
        <taxon>campanulids</taxon>
        <taxon>Asterales</taxon>
        <taxon>Asteraceae</taxon>
        <taxon>Asteroideae</taxon>
        <taxon>Anthemideae</taxon>
        <taxon>Anthemidinae</taxon>
        <taxon>Tanacetum</taxon>
    </lineage>
</organism>
<dbReference type="EMBL" id="BQNB010010461">
    <property type="protein sequence ID" value="GJS77614.1"/>
    <property type="molecule type" value="Genomic_DNA"/>
</dbReference>
<feature type="region of interest" description="Disordered" evidence="1">
    <location>
        <begin position="185"/>
        <end position="238"/>
    </location>
</feature>
<feature type="compositionally biased region" description="Basic residues" evidence="1">
    <location>
        <begin position="221"/>
        <end position="233"/>
    </location>
</feature>
<feature type="compositionally biased region" description="Basic and acidic residues" evidence="1">
    <location>
        <begin position="614"/>
        <end position="624"/>
    </location>
</feature>
<evidence type="ECO:0000313" key="2">
    <source>
        <dbReference type="EMBL" id="GJS77614.1"/>
    </source>
</evidence>
<evidence type="ECO:0000256" key="1">
    <source>
        <dbReference type="SAM" id="MobiDB-lite"/>
    </source>
</evidence>
<gene>
    <name evidence="2" type="ORF">Tco_0727495</name>
</gene>
<reference evidence="2" key="2">
    <citation type="submission" date="2022-01" db="EMBL/GenBank/DDBJ databases">
        <authorList>
            <person name="Yamashiro T."/>
            <person name="Shiraishi A."/>
            <person name="Satake H."/>
            <person name="Nakayama K."/>
        </authorList>
    </citation>
    <scope>NUCLEOTIDE SEQUENCE</scope>
</reference>
<feature type="compositionally biased region" description="Polar residues" evidence="1">
    <location>
        <begin position="344"/>
        <end position="359"/>
    </location>
</feature>
<name>A0ABQ4YII6_9ASTR</name>
<evidence type="ECO:0000313" key="3">
    <source>
        <dbReference type="Proteomes" id="UP001151760"/>
    </source>
</evidence>
<proteinExistence type="predicted"/>
<dbReference type="Proteomes" id="UP001151760">
    <property type="component" value="Unassembled WGS sequence"/>
</dbReference>